<dbReference type="InterPro" id="IPR037118">
    <property type="entry name" value="Val-tRNA_synth_C_sf"/>
</dbReference>
<dbReference type="SUPFAM" id="SSF52540">
    <property type="entry name" value="P-loop containing nucleoside triphosphate hydrolases"/>
    <property type="match status" value="2"/>
</dbReference>
<dbReference type="PROSITE" id="PS50893">
    <property type="entry name" value="ABC_TRANSPORTER_2"/>
    <property type="match status" value="2"/>
</dbReference>
<feature type="coiled-coil region" evidence="6">
    <location>
        <begin position="563"/>
        <end position="618"/>
    </location>
</feature>
<dbReference type="Pfam" id="PF00005">
    <property type="entry name" value="ABC_tran"/>
    <property type="match status" value="2"/>
</dbReference>
<accession>A0A380MYK9</accession>
<keyword evidence="1" id="KW-0677">Repeat</keyword>
<evidence type="ECO:0000256" key="5">
    <source>
        <dbReference type="ARBA" id="ARBA00069073"/>
    </source>
</evidence>
<dbReference type="PANTHER" id="PTHR19211:SF14">
    <property type="entry name" value="ATP-BINDING CASSETTE SUB-FAMILY F MEMBER 1"/>
    <property type="match status" value="1"/>
</dbReference>
<dbReference type="GO" id="GO:0016887">
    <property type="term" value="F:ATP hydrolysis activity"/>
    <property type="evidence" value="ECO:0007669"/>
    <property type="project" value="InterPro"/>
</dbReference>
<dbReference type="Gene3D" id="1.10.287.380">
    <property type="entry name" value="Valyl-tRNA synthetase, C-terminal domain"/>
    <property type="match status" value="1"/>
</dbReference>
<dbReference type="InterPro" id="IPR003439">
    <property type="entry name" value="ABC_transporter-like_ATP-bd"/>
</dbReference>
<dbReference type="RefSeq" id="WP_115218608.1">
    <property type="nucleotide sequence ID" value="NZ_UHIA01000004.1"/>
</dbReference>
<dbReference type="FunFam" id="3.40.50.300:FF:002053">
    <property type="entry name" value="ABC transporter ATP-binding protein"/>
    <property type="match status" value="1"/>
</dbReference>
<keyword evidence="3 9" id="KW-0067">ATP-binding</keyword>
<dbReference type="Pfam" id="PF12848">
    <property type="entry name" value="ABC_tran_Xtn"/>
    <property type="match status" value="1"/>
</dbReference>
<dbReference type="SMART" id="SM00382">
    <property type="entry name" value="AAA"/>
    <property type="match status" value="2"/>
</dbReference>
<evidence type="ECO:0000256" key="1">
    <source>
        <dbReference type="ARBA" id="ARBA00022737"/>
    </source>
</evidence>
<dbReference type="InterPro" id="IPR050611">
    <property type="entry name" value="ABCF"/>
</dbReference>
<dbReference type="EMBL" id="UHIA01000004">
    <property type="protein sequence ID" value="SUO97392.1"/>
    <property type="molecule type" value="Genomic_DNA"/>
</dbReference>
<feature type="domain" description="ABC transporter" evidence="8">
    <location>
        <begin position="310"/>
        <end position="527"/>
    </location>
</feature>
<dbReference type="InterPro" id="IPR032781">
    <property type="entry name" value="ABC_tran_Xtn"/>
</dbReference>
<feature type="domain" description="ABC transporter" evidence="8">
    <location>
        <begin position="2"/>
        <end position="246"/>
    </location>
</feature>
<comment type="similarity">
    <text evidence="4">Belongs to the ABC transporter superfamily. ABCF family. YheS subfamily.</text>
</comment>
<dbReference type="GO" id="GO:0005524">
    <property type="term" value="F:ATP binding"/>
    <property type="evidence" value="ECO:0007669"/>
    <property type="project" value="UniProtKB-KW"/>
</dbReference>
<protein>
    <recommendedName>
        <fullName evidence="5">Probable ATP-binding protein YheS</fullName>
    </recommendedName>
</protein>
<dbReference type="NCBIfam" id="NF000355">
    <property type="entry name" value="ribo_prot_ABC_F"/>
    <property type="match status" value="1"/>
</dbReference>
<dbReference type="Proteomes" id="UP000254575">
    <property type="component" value="Unassembled WGS sequence"/>
</dbReference>
<dbReference type="InterPro" id="IPR003593">
    <property type="entry name" value="AAA+_ATPase"/>
</dbReference>
<evidence type="ECO:0000256" key="3">
    <source>
        <dbReference type="ARBA" id="ARBA00022840"/>
    </source>
</evidence>
<gene>
    <name evidence="9" type="primary">yheS</name>
    <name evidence="9" type="ORF">NCTC10717_01425</name>
</gene>
<evidence type="ECO:0000256" key="6">
    <source>
        <dbReference type="SAM" id="Coils"/>
    </source>
</evidence>
<evidence type="ECO:0000256" key="7">
    <source>
        <dbReference type="SAM" id="MobiDB-lite"/>
    </source>
</evidence>
<dbReference type="Gene3D" id="3.40.50.300">
    <property type="entry name" value="P-loop containing nucleotide triphosphate hydrolases"/>
    <property type="match status" value="2"/>
</dbReference>
<dbReference type="Pfam" id="PF16326">
    <property type="entry name" value="ABC_tran_CTD"/>
    <property type="match status" value="1"/>
</dbReference>
<proteinExistence type="inferred from homology"/>
<evidence type="ECO:0000313" key="9">
    <source>
        <dbReference type="EMBL" id="SUO97392.1"/>
    </source>
</evidence>
<keyword evidence="6" id="KW-0175">Coiled coil</keyword>
<keyword evidence="10" id="KW-1185">Reference proteome</keyword>
<evidence type="ECO:0000313" key="10">
    <source>
        <dbReference type="Proteomes" id="UP000254575"/>
    </source>
</evidence>
<dbReference type="CDD" id="cd03221">
    <property type="entry name" value="ABCF_EF-3"/>
    <property type="match status" value="2"/>
</dbReference>
<feature type="region of interest" description="Disordered" evidence="7">
    <location>
        <begin position="526"/>
        <end position="547"/>
    </location>
</feature>
<dbReference type="OrthoDB" id="9808609at2"/>
<dbReference type="PROSITE" id="PS00211">
    <property type="entry name" value="ABC_TRANSPORTER_1"/>
    <property type="match status" value="2"/>
</dbReference>
<dbReference type="InterPro" id="IPR017871">
    <property type="entry name" value="ABC_transporter-like_CS"/>
</dbReference>
<dbReference type="GO" id="GO:0003677">
    <property type="term" value="F:DNA binding"/>
    <property type="evidence" value="ECO:0007669"/>
    <property type="project" value="InterPro"/>
</dbReference>
<name>A0A380MYK9_9GAMM</name>
<dbReference type="PANTHER" id="PTHR19211">
    <property type="entry name" value="ATP-BINDING TRANSPORT PROTEIN-RELATED"/>
    <property type="match status" value="1"/>
</dbReference>
<evidence type="ECO:0000259" key="8">
    <source>
        <dbReference type="PROSITE" id="PS50893"/>
    </source>
</evidence>
<dbReference type="InterPro" id="IPR027417">
    <property type="entry name" value="P-loop_NTPase"/>
</dbReference>
<organism evidence="9 10">
    <name type="scientific">Suttonella indologenes</name>
    <dbReference type="NCBI Taxonomy" id="13276"/>
    <lineage>
        <taxon>Bacteria</taxon>
        <taxon>Pseudomonadati</taxon>
        <taxon>Pseudomonadota</taxon>
        <taxon>Gammaproteobacteria</taxon>
        <taxon>Cardiobacteriales</taxon>
        <taxon>Cardiobacteriaceae</taxon>
        <taxon>Suttonella</taxon>
    </lineage>
</organism>
<sequence>MITLNQLRLSRGSDILFSQADAAIYGGQRIGLVGNNGCGKSSLFALLRGEIEADSGELIMPPDWRIASVRQETPSLPQSALDYVLDGHQPYRQAQHALKQAEQEANGLAIAAAHEQLAAIHGYALPAQAGELLSGLGFLPAQQQLAVAEFSGGWRMRLNLAQALIAPADLLLLDEPTNHLDLDAIIWLQDFLKSHPATQIIIAHDREFLDSLCQHIWHISGKQLESYRGNYSQFERIRHERRLQADAQYAKQAAQRAHLQSFVDRFRAKASKAKQAQSRLKALEKLDAAPPPAQEQGFQLEFATPEHIPAQLLKLEKTALGYGETNILKAFSLAIEREDRIGLLGRNGAGKSTLMKALAGLEVIQSGERKIHQYCQIGYFTQHSLDRLEATQSPLWHMQQILPAQSEQEHRNFLGNYGFGGDRAYDAIAPFSGGEKARLALALIIAMRPNLLLLDEPTNHLDLAMRDSLNLALQAYEGAMVIISHDRNMLRSTCNRFFLIDQAQVSPFDGDLDDYRRHLQQSLQAQLEATKPDKGSPAPLSRQSQKRNEAEIRRLLRPFKQILEKAEAKVTALETQKQTIENRLADADIYLEENKDKLKQILAEQTNLQQALAQAEAAWLEAAENLQAEEMKYTPEP</sequence>
<evidence type="ECO:0000256" key="2">
    <source>
        <dbReference type="ARBA" id="ARBA00022741"/>
    </source>
</evidence>
<dbReference type="AlphaFoldDB" id="A0A380MYK9"/>
<dbReference type="FunFam" id="3.40.50.300:FF:000011">
    <property type="entry name" value="Putative ABC transporter ATP-binding component"/>
    <property type="match status" value="1"/>
</dbReference>
<evidence type="ECO:0000256" key="4">
    <source>
        <dbReference type="ARBA" id="ARBA00061571"/>
    </source>
</evidence>
<keyword evidence="2" id="KW-0547">Nucleotide-binding</keyword>
<reference evidence="9 10" key="1">
    <citation type="submission" date="2018-06" db="EMBL/GenBank/DDBJ databases">
        <authorList>
            <consortium name="Pathogen Informatics"/>
            <person name="Doyle S."/>
        </authorList>
    </citation>
    <scope>NUCLEOTIDE SEQUENCE [LARGE SCALE GENOMIC DNA]</scope>
    <source>
        <strain evidence="9 10">NCTC10717</strain>
    </source>
</reference>
<dbReference type="InterPro" id="IPR032524">
    <property type="entry name" value="ABC_tran_C"/>
</dbReference>